<dbReference type="InterPro" id="IPR051429">
    <property type="entry name" value="Encapsulin_nc"/>
</dbReference>
<sequence>MIAHLRASKPLVRLRVPFTLSRSEIDDVERGSKDSDWDPVKDAAKKLAFVEDRAIFEGYGAASIEGIRSASSNPALQLPADVRDFPDVISQALSELRLAGWTGPMRCCCRPTPTPRSARPPNTGIRSASICAGWSTTTSSGRPPSTAPSC</sequence>
<dbReference type="PANTHER" id="PTHR37165">
    <property type="entry name" value="PEPTIDASE U56 FAMILY"/>
    <property type="match status" value="1"/>
</dbReference>
<keyword evidence="3" id="KW-1284">Encapsulin nanocompartment</keyword>
<dbReference type="Gene3D" id="3.30.2400.30">
    <property type="match status" value="1"/>
</dbReference>
<gene>
    <name evidence="5" type="primary">lin</name>
    <name evidence="5" type="ORF">I553_5279</name>
</gene>
<dbReference type="InterPro" id="IPR007544">
    <property type="entry name" value="ENCAP"/>
</dbReference>
<dbReference type="PANTHER" id="PTHR37165:SF1">
    <property type="entry name" value="TYPE 1 ENCAPSULIN SHELL PROTEIN"/>
    <property type="match status" value="1"/>
</dbReference>
<organism evidence="5">
    <name type="scientific">Mycobacterium xenopi 4042</name>
    <dbReference type="NCBI Taxonomy" id="1299334"/>
    <lineage>
        <taxon>Bacteria</taxon>
        <taxon>Bacillati</taxon>
        <taxon>Actinomycetota</taxon>
        <taxon>Actinomycetes</taxon>
        <taxon>Mycobacteriales</taxon>
        <taxon>Mycobacteriaceae</taxon>
        <taxon>Mycobacterium</taxon>
    </lineage>
</organism>
<protein>
    <recommendedName>
        <fullName evidence="4">Type 1 encapsulin shell protein</fullName>
    </recommendedName>
</protein>
<evidence type="ECO:0000256" key="1">
    <source>
        <dbReference type="ARBA" id="ARBA00033738"/>
    </source>
</evidence>
<dbReference type="Pfam" id="PF04454">
    <property type="entry name" value="Linocin_M18"/>
    <property type="match status" value="1"/>
</dbReference>
<name>X7ZXS3_MYCXE</name>
<keyword evidence="5" id="KW-0378">Hydrolase</keyword>
<comment type="subcellular location">
    <subcellularLocation>
        <location evidence="1">Encapsulin nanocompartment</location>
    </subcellularLocation>
</comment>
<dbReference type="GO" id="GO:0140737">
    <property type="term" value="C:encapsulin nanocompartment"/>
    <property type="evidence" value="ECO:0007669"/>
    <property type="project" value="UniProtKB-SubCell"/>
</dbReference>
<proteinExistence type="inferred from homology"/>
<comment type="similarity">
    <text evidence="2">Belongs to the encapsulin family. Family 1 subfamily.</text>
</comment>
<evidence type="ECO:0000256" key="4">
    <source>
        <dbReference type="ARBA" id="ARBA00050023"/>
    </source>
</evidence>
<dbReference type="PATRIC" id="fig|1299334.3.peg.7234"/>
<dbReference type="EMBL" id="JAOB01000069">
    <property type="protein sequence ID" value="EUA23811.1"/>
    <property type="molecule type" value="Genomic_DNA"/>
</dbReference>
<evidence type="ECO:0000256" key="2">
    <source>
        <dbReference type="ARBA" id="ARBA00033743"/>
    </source>
</evidence>
<dbReference type="NCBIfam" id="NF041155">
    <property type="entry name" value="encap_f1"/>
    <property type="match status" value="1"/>
</dbReference>
<evidence type="ECO:0000256" key="3">
    <source>
        <dbReference type="ARBA" id="ARBA00033787"/>
    </source>
</evidence>
<reference evidence="5" key="1">
    <citation type="submission" date="2014-01" db="EMBL/GenBank/DDBJ databases">
        <authorList>
            <person name="Brown-Elliot B."/>
            <person name="Wallace R."/>
            <person name="Lenaerts A."/>
            <person name="Ordway D."/>
            <person name="DeGroote M.A."/>
            <person name="Parker T."/>
            <person name="Sizemore C."/>
            <person name="Tallon L.J."/>
            <person name="Sadzewicz L.K."/>
            <person name="Sengamalay N."/>
            <person name="Fraser C.M."/>
            <person name="Hine E."/>
            <person name="Shefchek K.A."/>
            <person name="Das S.P."/>
            <person name="Tettelin H."/>
        </authorList>
    </citation>
    <scope>NUCLEOTIDE SEQUENCE [LARGE SCALE GENOMIC DNA]</scope>
    <source>
        <strain evidence="5">4042</strain>
    </source>
</reference>
<comment type="caution">
    <text evidence="5">The sequence shown here is derived from an EMBL/GenBank/DDBJ whole genome shotgun (WGS) entry which is preliminary data.</text>
</comment>
<dbReference type="AlphaFoldDB" id="X7ZXS3"/>
<dbReference type="GO" id="GO:0016787">
    <property type="term" value="F:hydrolase activity"/>
    <property type="evidence" value="ECO:0007669"/>
    <property type="project" value="UniProtKB-KW"/>
</dbReference>
<evidence type="ECO:0000313" key="5">
    <source>
        <dbReference type="EMBL" id="EUA23811.1"/>
    </source>
</evidence>
<accession>X7ZXS3</accession>